<dbReference type="Proteomes" id="UP001652662">
    <property type="component" value="Chromosome 1"/>
</dbReference>
<keyword evidence="3" id="KW-0879">Wnt signaling pathway</keyword>
<evidence type="ECO:0000256" key="7">
    <source>
        <dbReference type="ARBA" id="ARBA00023163"/>
    </source>
</evidence>
<feature type="region of interest" description="Disordered" evidence="10">
    <location>
        <begin position="362"/>
        <end position="394"/>
    </location>
</feature>
<protein>
    <submittedName>
        <fullName evidence="13">Transcription factor 7-like 2 isoform X4</fullName>
    </submittedName>
</protein>
<dbReference type="CDD" id="cd21996">
    <property type="entry name" value="HMG-box_TCF7-like"/>
    <property type="match status" value="1"/>
</dbReference>
<dbReference type="Gene3D" id="4.10.900.10">
    <property type="entry name" value="TCF3-CBD (Catenin binding domain)"/>
    <property type="match status" value="1"/>
</dbReference>
<feature type="compositionally biased region" description="Low complexity" evidence="10">
    <location>
        <begin position="541"/>
        <end position="552"/>
    </location>
</feature>
<feature type="compositionally biased region" description="Low complexity" evidence="10">
    <location>
        <begin position="629"/>
        <end position="643"/>
    </location>
</feature>
<keyword evidence="12" id="KW-1185">Reference proteome</keyword>
<feature type="compositionally biased region" description="Gly residues" evidence="10">
    <location>
        <begin position="1"/>
        <end position="11"/>
    </location>
</feature>
<dbReference type="SMART" id="SM01366">
    <property type="entry name" value="c-clamp"/>
    <property type="match status" value="1"/>
</dbReference>
<evidence type="ECO:0000256" key="2">
    <source>
        <dbReference type="ARBA" id="ARBA00006569"/>
    </source>
</evidence>
<dbReference type="InterPro" id="IPR024940">
    <property type="entry name" value="TCF/LEF"/>
</dbReference>
<dbReference type="GeneID" id="103564289"/>
<keyword evidence="8 9" id="KW-0539">Nucleus</keyword>
<evidence type="ECO:0000259" key="11">
    <source>
        <dbReference type="PROSITE" id="PS50118"/>
    </source>
</evidence>
<dbReference type="Gene3D" id="1.10.30.10">
    <property type="entry name" value="High mobility group box domain"/>
    <property type="match status" value="1"/>
</dbReference>
<name>A0ABM4MTM1_EQUPR</name>
<dbReference type="InterPro" id="IPR009071">
    <property type="entry name" value="HMG_box_dom"/>
</dbReference>
<keyword evidence="4" id="KW-0805">Transcription regulation</keyword>
<comment type="subcellular location">
    <subcellularLocation>
        <location evidence="1">Nucleus</location>
    </subcellularLocation>
</comment>
<accession>A0ABM4MTM1</accession>
<comment type="similarity">
    <text evidence="2">Belongs to the TCF/LEF family.</text>
</comment>
<evidence type="ECO:0000313" key="13">
    <source>
        <dbReference type="RefSeq" id="XP_070456047.1"/>
    </source>
</evidence>
<evidence type="ECO:0000256" key="9">
    <source>
        <dbReference type="PROSITE-ProRule" id="PRU00267"/>
    </source>
</evidence>
<dbReference type="Pfam" id="PF00505">
    <property type="entry name" value="HMG_box"/>
    <property type="match status" value="1"/>
</dbReference>
<dbReference type="RefSeq" id="XP_070456047.1">
    <property type="nucleotide sequence ID" value="XM_070599946.1"/>
</dbReference>
<feature type="domain" description="HMG box" evidence="11">
    <location>
        <begin position="394"/>
        <end position="462"/>
    </location>
</feature>
<evidence type="ECO:0000256" key="10">
    <source>
        <dbReference type="SAM" id="MobiDB-lite"/>
    </source>
</evidence>
<dbReference type="PANTHER" id="PTHR10373">
    <property type="entry name" value="TRANSCRIPTION FACTOR 7 FAMILY MEMBER"/>
    <property type="match status" value="1"/>
</dbReference>
<organism evidence="12 13">
    <name type="scientific">Equus przewalskii</name>
    <name type="common">Przewalski's horse</name>
    <name type="synonym">Equus caballus przewalskii</name>
    <dbReference type="NCBI Taxonomy" id="9798"/>
    <lineage>
        <taxon>Eukaryota</taxon>
        <taxon>Metazoa</taxon>
        <taxon>Chordata</taxon>
        <taxon>Craniata</taxon>
        <taxon>Vertebrata</taxon>
        <taxon>Euteleostomi</taxon>
        <taxon>Mammalia</taxon>
        <taxon>Eutheria</taxon>
        <taxon>Laurasiatheria</taxon>
        <taxon>Perissodactyla</taxon>
        <taxon>Equidae</taxon>
        <taxon>Equus</taxon>
    </lineage>
</organism>
<feature type="region of interest" description="Disordered" evidence="10">
    <location>
        <begin position="1"/>
        <end position="96"/>
    </location>
</feature>
<dbReference type="InterPro" id="IPR013558">
    <property type="entry name" value="CTNNB1-bd_N"/>
</dbReference>
<feature type="compositionally biased region" description="Basic and acidic residues" evidence="10">
    <location>
        <begin position="379"/>
        <end position="390"/>
    </location>
</feature>
<feature type="region of interest" description="Disordered" evidence="10">
    <location>
        <begin position="540"/>
        <end position="591"/>
    </location>
</feature>
<evidence type="ECO:0000256" key="5">
    <source>
        <dbReference type="ARBA" id="ARBA00023125"/>
    </source>
</evidence>
<evidence type="ECO:0000313" key="12">
    <source>
        <dbReference type="Proteomes" id="UP001652662"/>
    </source>
</evidence>
<dbReference type="PROSITE" id="PS50118">
    <property type="entry name" value="HMG_BOX_2"/>
    <property type="match status" value="1"/>
</dbReference>
<feature type="compositionally biased region" description="Polar residues" evidence="10">
    <location>
        <begin position="568"/>
        <end position="579"/>
    </location>
</feature>
<dbReference type="SMART" id="SM00398">
    <property type="entry name" value="HMG"/>
    <property type="match status" value="1"/>
</dbReference>
<sequence length="665" mass="73243">MPQLNGGGGDDLGANDELISFKDEGEQEEKSSENSSAERDLADVKSSLVNESETNQNSSSDSEAERRPPPRSESFRDKSRESLEEAAKRQDGGLFKGPPYPGYPFIMIPDLTSPYLPNGSLSPTARTLHFQSGSTHYSAYKTIEHQIAIQYLQMKWPLLDVQAGTLQSRQALKDARSPSPAHIVQCPLPCCTQGHDCQHFYPPSDFTVSTQVFRDMKRSHSLQKVGEPWCLESNKVPVVQHPHHVHPLTPLITYSNEHFTPGNPPPHLPADVDPKTGIPRPPHPPDISPYYPLSPGTVGQIPHPLGWQGQPVYPITTGGFRHPYPTALTVNASMSRFPPHMVPPHHTLHTTGIPHPAIVTPTVKQESSQSDVGSLHSSKHQDSKKEEEKKKPHIKKPLNAFMLYMKEMRAKVVAECTLKESAAINQILGRRWHALSREEQAKYYELARKERQLHMQLYPGWSARDNYGKKKKRKRDKQPGETNEHSECFLNPCLSLPPITDLSAPKKCRARFGLDQQNNWCGPCRRKKKCVRYIQGEGSCLSPPSSDGSLLDSPPPSPSLLGSPPQDAKSQTEQTQPLSLSLKPDPLAHLSMMPPPPALLLAEAAHGKAPALCPNGALDLPPAALQPSIMSSSSIAQPSTSSLHSHNSLAGSHPQPLSLVTKSLE</sequence>
<gene>
    <name evidence="13" type="primary">TCF7L2</name>
</gene>
<reference evidence="13" key="2">
    <citation type="submission" date="2025-08" db="UniProtKB">
        <authorList>
            <consortium name="RefSeq"/>
        </authorList>
    </citation>
    <scope>IDENTIFICATION</scope>
    <source>
        <tissue evidence="13">Blood</tissue>
    </source>
</reference>
<keyword evidence="5 9" id="KW-0238">DNA-binding</keyword>
<evidence type="ECO:0000256" key="1">
    <source>
        <dbReference type="ARBA" id="ARBA00004123"/>
    </source>
</evidence>
<dbReference type="PANTHER" id="PTHR10373:SF32">
    <property type="entry name" value="TRANSCRIPTION FACTOR 7-LIKE 2"/>
    <property type="match status" value="1"/>
</dbReference>
<dbReference type="InterPro" id="IPR036910">
    <property type="entry name" value="HMG_box_dom_sf"/>
</dbReference>
<keyword evidence="6" id="KW-0010">Activator</keyword>
<feature type="region of interest" description="Disordered" evidence="10">
    <location>
        <begin position="261"/>
        <end position="286"/>
    </location>
</feature>
<feature type="compositionally biased region" description="Polar residues" evidence="10">
    <location>
        <begin position="362"/>
        <end position="372"/>
    </location>
</feature>
<feature type="compositionally biased region" description="Polar residues" evidence="10">
    <location>
        <begin position="47"/>
        <end position="57"/>
    </location>
</feature>
<feature type="DNA-binding region" description="HMG box" evidence="9">
    <location>
        <begin position="394"/>
        <end position="462"/>
    </location>
</feature>
<feature type="compositionally biased region" description="Basic and acidic residues" evidence="10">
    <location>
        <begin position="63"/>
        <end position="91"/>
    </location>
</feature>
<evidence type="ECO:0000256" key="3">
    <source>
        <dbReference type="ARBA" id="ARBA00022687"/>
    </source>
</evidence>
<dbReference type="SUPFAM" id="SSF47095">
    <property type="entry name" value="HMG-box"/>
    <property type="match status" value="1"/>
</dbReference>
<keyword evidence="7" id="KW-0804">Transcription</keyword>
<feature type="region of interest" description="Disordered" evidence="10">
    <location>
        <begin position="464"/>
        <end position="485"/>
    </location>
</feature>
<feature type="region of interest" description="Disordered" evidence="10">
    <location>
        <begin position="629"/>
        <end position="665"/>
    </location>
</feature>
<dbReference type="Pfam" id="PF08347">
    <property type="entry name" value="CTNNB1_binding"/>
    <property type="match status" value="1"/>
</dbReference>
<feature type="compositionally biased region" description="Basic and acidic residues" evidence="10">
    <location>
        <begin position="19"/>
        <end position="43"/>
    </location>
</feature>
<evidence type="ECO:0000256" key="4">
    <source>
        <dbReference type="ARBA" id="ARBA00023015"/>
    </source>
</evidence>
<proteinExistence type="inferred from homology"/>
<evidence type="ECO:0000256" key="8">
    <source>
        <dbReference type="ARBA" id="ARBA00023242"/>
    </source>
</evidence>
<reference evidence="12" key="1">
    <citation type="submission" date="2025-05" db="UniProtKB">
        <authorList>
            <consortium name="RefSeq"/>
        </authorList>
    </citation>
    <scope>NUCLEOTIDE SEQUENCE [LARGE SCALE GENOMIC DNA]</scope>
</reference>
<evidence type="ECO:0000256" key="6">
    <source>
        <dbReference type="ARBA" id="ARBA00023159"/>
    </source>
</evidence>
<dbReference type="InterPro" id="IPR027397">
    <property type="entry name" value="Catenin-bd_sf"/>
</dbReference>